<name>A0ABU5CJ61_9BACI</name>
<dbReference type="RefSeq" id="WP_320384533.1">
    <property type="nucleotide sequence ID" value="NZ_JAROCA020000001.1"/>
</dbReference>
<evidence type="ECO:0000256" key="1">
    <source>
        <dbReference type="SAM" id="MobiDB-lite"/>
    </source>
</evidence>
<feature type="region of interest" description="Disordered" evidence="1">
    <location>
        <begin position="64"/>
        <end position="127"/>
    </location>
</feature>
<keyword evidence="2" id="KW-1133">Transmembrane helix</keyword>
<reference evidence="3 4" key="1">
    <citation type="submission" date="2023-10" db="EMBL/GenBank/DDBJ databases">
        <title>179-bfca-hs.</title>
        <authorList>
            <person name="Miliotis G."/>
            <person name="Sengupta P."/>
            <person name="Hameed A."/>
            <person name="Chuvochina M."/>
            <person name="Mcdonagh F."/>
            <person name="Simpson A.C."/>
            <person name="Singh N.K."/>
            <person name="Rekha P.D."/>
            <person name="Raman K."/>
            <person name="Hugenholtz P."/>
            <person name="Venkateswaran K."/>
        </authorList>
    </citation>
    <scope>NUCLEOTIDE SEQUENCE [LARGE SCALE GENOMIC DNA]</scope>
    <source>
        <strain evidence="3 4">179-BFC-A-HS</strain>
    </source>
</reference>
<organism evidence="3 4">
    <name type="scientific">Tigheibacillus jepli</name>
    <dbReference type="NCBI Taxonomy" id="3035914"/>
    <lineage>
        <taxon>Bacteria</taxon>
        <taxon>Bacillati</taxon>
        <taxon>Bacillota</taxon>
        <taxon>Bacilli</taxon>
        <taxon>Bacillales</taxon>
        <taxon>Bacillaceae</taxon>
        <taxon>Tigheibacillus</taxon>
    </lineage>
</organism>
<accession>A0ABU5CJ61</accession>
<dbReference type="Gene3D" id="3.30.1490.480">
    <property type="entry name" value="Endolytic murein transglycosylase"/>
    <property type="match status" value="1"/>
</dbReference>
<keyword evidence="4" id="KW-1185">Reference proteome</keyword>
<dbReference type="Proteomes" id="UP001228376">
    <property type="component" value="Unassembled WGS sequence"/>
</dbReference>
<feature type="compositionally biased region" description="Basic and acidic residues" evidence="1">
    <location>
        <begin position="84"/>
        <end position="115"/>
    </location>
</feature>
<evidence type="ECO:0008006" key="5">
    <source>
        <dbReference type="Google" id="ProtNLM"/>
    </source>
</evidence>
<gene>
    <name evidence="3" type="ORF">P5G51_009300</name>
</gene>
<protein>
    <recommendedName>
        <fullName evidence="5">YceG-like family protein</fullName>
    </recommendedName>
</protein>
<proteinExistence type="predicted"/>
<feature type="transmembrane region" description="Helical" evidence="2">
    <location>
        <begin position="7"/>
        <end position="26"/>
    </location>
</feature>
<comment type="caution">
    <text evidence="3">The sequence shown here is derived from an EMBL/GenBank/DDBJ whole genome shotgun (WGS) entry which is preliminary data.</text>
</comment>
<dbReference type="EMBL" id="JAROCA020000001">
    <property type="protein sequence ID" value="MDY0405563.1"/>
    <property type="molecule type" value="Genomic_DNA"/>
</dbReference>
<keyword evidence="2" id="KW-0472">Membrane</keyword>
<sequence>MKHYIRSFALGLLLSGVIMVGVYYFFDDSVNADKNLDVDEMKQVMADKGYRVVSEKEYIDLTVKKEQNEQKASNNTAAITDTSKQQEEDKANDEKSNKDDDKKKDAEKDEVKEYTLHIQSGMPASEIGDMLQENGIIKDADKFNQYLEKKNYSPRVQL</sequence>
<evidence type="ECO:0000313" key="3">
    <source>
        <dbReference type="EMBL" id="MDY0405563.1"/>
    </source>
</evidence>
<evidence type="ECO:0000256" key="2">
    <source>
        <dbReference type="SAM" id="Phobius"/>
    </source>
</evidence>
<feature type="compositionally biased region" description="Polar residues" evidence="1">
    <location>
        <begin position="70"/>
        <end position="83"/>
    </location>
</feature>
<evidence type="ECO:0000313" key="4">
    <source>
        <dbReference type="Proteomes" id="UP001228376"/>
    </source>
</evidence>
<keyword evidence="2" id="KW-0812">Transmembrane</keyword>